<dbReference type="InterPro" id="IPR021647">
    <property type="entry name" value="CusF_Ec"/>
</dbReference>
<dbReference type="Proteomes" id="UP000029629">
    <property type="component" value="Unassembled WGS sequence"/>
</dbReference>
<feature type="signal peptide" evidence="1">
    <location>
        <begin position="1"/>
        <end position="25"/>
    </location>
</feature>
<dbReference type="Pfam" id="PF11604">
    <property type="entry name" value="CusF_Ec"/>
    <property type="match status" value="1"/>
</dbReference>
<accession>A0A095Z8C1</accession>
<evidence type="ECO:0000256" key="1">
    <source>
        <dbReference type="SAM" id="SignalP"/>
    </source>
</evidence>
<reference evidence="2 3" key="1">
    <citation type="submission" date="2014-07" db="EMBL/GenBank/DDBJ databases">
        <authorList>
            <person name="McCorrison J."/>
            <person name="Sanka R."/>
            <person name="Torralba M."/>
            <person name="Gillis M."/>
            <person name="Haft D.H."/>
            <person name="Methe B."/>
            <person name="Sutton G."/>
            <person name="Nelson K.E."/>
        </authorList>
    </citation>
    <scope>NUCLEOTIDE SEQUENCE [LARGE SCALE GENOMIC DNA]</scope>
    <source>
        <strain evidence="2 3">DNF00040</strain>
    </source>
</reference>
<dbReference type="EMBL" id="JRNI01000019">
    <property type="protein sequence ID" value="KGF30883.1"/>
    <property type="molecule type" value="Genomic_DNA"/>
</dbReference>
<evidence type="ECO:0000313" key="2">
    <source>
        <dbReference type="EMBL" id="KGF30883.1"/>
    </source>
</evidence>
<keyword evidence="1" id="KW-0732">Signal</keyword>
<protein>
    <recommendedName>
        <fullName evidence="4">RND transporter</fullName>
    </recommendedName>
</protein>
<sequence length="98" mass="10652">MKMKKIFAGLLVGLGVLGAATMSSAQDEASARGEVRRLDTSKGTVTIKHGAITDLNLPAMTLVYEVSPALLQGIEPGDQVRFKVRHQDNKYEVIELKK</sequence>
<evidence type="ECO:0008006" key="4">
    <source>
        <dbReference type="Google" id="ProtNLM"/>
    </source>
</evidence>
<evidence type="ECO:0000313" key="3">
    <source>
        <dbReference type="Proteomes" id="UP000029629"/>
    </source>
</evidence>
<dbReference type="GeneID" id="93427113"/>
<proteinExistence type="predicted"/>
<dbReference type="Gene3D" id="2.40.50.320">
    <property type="entry name" value="Copper binding periplasmic protein CusF"/>
    <property type="match status" value="1"/>
</dbReference>
<feature type="chain" id="PRO_5001914066" description="RND transporter" evidence="1">
    <location>
        <begin position="26"/>
        <end position="98"/>
    </location>
</feature>
<gene>
    <name evidence="2" type="ORF">HMPREF2130_05550</name>
</gene>
<name>A0A095Z8C1_9BURK</name>
<organism evidence="2 3">
    <name type="scientific">Oligella urethralis DNF00040</name>
    <dbReference type="NCBI Taxonomy" id="1401065"/>
    <lineage>
        <taxon>Bacteria</taxon>
        <taxon>Pseudomonadati</taxon>
        <taxon>Pseudomonadota</taxon>
        <taxon>Betaproteobacteria</taxon>
        <taxon>Burkholderiales</taxon>
        <taxon>Alcaligenaceae</taxon>
        <taxon>Oligella</taxon>
    </lineage>
</organism>
<comment type="caution">
    <text evidence="2">The sequence shown here is derived from an EMBL/GenBank/DDBJ whole genome shotgun (WGS) entry which is preliminary data.</text>
</comment>
<dbReference type="AlphaFoldDB" id="A0A095Z8C1"/>
<dbReference type="InterPro" id="IPR042230">
    <property type="entry name" value="CusF_sf"/>
</dbReference>
<dbReference type="RefSeq" id="WP_018026916.1">
    <property type="nucleotide sequence ID" value="NZ_JRNI01000019.1"/>
</dbReference>
<keyword evidence="3" id="KW-1185">Reference proteome</keyword>
<dbReference type="eggNOG" id="COG5569">
    <property type="taxonomic scope" value="Bacteria"/>
</dbReference>